<dbReference type="OrthoDB" id="10000800at2759"/>
<evidence type="ECO:0000256" key="1">
    <source>
        <dbReference type="SAM" id="MobiDB-lite"/>
    </source>
</evidence>
<keyword evidence="2" id="KW-0472">Membrane</keyword>
<comment type="caution">
    <text evidence="3">The sequence shown here is derived from an EMBL/GenBank/DDBJ whole genome shotgun (WGS) entry which is preliminary data.</text>
</comment>
<dbReference type="Proteomes" id="UP000663828">
    <property type="component" value="Unassembled WGS sequence"/>
</dbReference>
<feature type="compositionally biased region" description="Polar residues" evidence="1">
    <location>
        <begin position="206"/>
        <end position="215"/>
    </location>
</feature>
<accession>A0A814G0N0</accession>
<feature type="transmembrane region" description="Helical" evidence="2">
    <location>
        <begin position="127"/>
        <end position="152"/>
    </location>
</feature>
<organism evidence="3 6">
    <name type="scientific">Adineta ricciae</name>
    <name type="common">Rotifer</name>
    <dbReference type="NCBI Taxonomy" id="249248"/>
    <lineage>
        <taxon>Eukaryota</taxon>
        <taxon>Metazoa</taxon>
        <taxon>Spiralia</taxon>
        <taxon>Gnathifera</taxon>
        <taxon>Rotifera</taxon>
        <taxon>Eurotatoria</taxon>
        <taxon>Bdelloidea</taxon>
        <taxon>Adinetida</taxon>
        <taxon>Adinetidae</taxon>
        <taxon>Adineta</taxon>
    </lineage>
</organism>
<evidence type="ECO:0000313" key="4">
    <source>
        <dbReference type="EMBL" id="CAF1003967.1"/>
    </source>
</evidence>
<feature type="region of interest" description="Disordered" evidence="1">
    <location>
        <begin position="32"/>
        <end position="106"/>
    </location>
</feature>
<protein>
    <submittedName>
        <fullName evidence="3">Uncharacterized protein</fullName>
    </submittedName>
</protein>
<feature type="compositionally biased region" description="Polar residues" evidence="1">
    <location>
        <begin position="239"/>
        <end position="260"/>
    </location>
</feature>
<evidence type="ECO:0000313" key="3">
    <source>
        <dbReference type="EMBL" id="CAF0988375.1"/>
    </source>
</evidence>
<dbReference type="Proteomes" id="UP000663852">
    <property type="component" value="Unassembled WGS sequence"/>
</dbReference>
<name>A0A814G0N0_ADIRI</name>
<feature type="region of interest" description="Disordered" evidence="1">
    <location>
        <begin position="206"/>
        <end position="263"/>
    </location>
</feature>
<gene>
    <name evidence="3" type="ORF">EDS130_LOCUS14254</name>
    <name evidence="4" type="ORF">XAT740_LOCUS13358</name>
</gene>
<evidence type="ECO:0000256" key="2">
    <source>
        <dbReference type="SAM" id="Phobius"/>
    </source>
</evidence>
<reference evidence="3" key="1">
    <citation type="submission" date="2021-02" db="EMBL/GenBank/DDBJ databases">
        <authorList>
            <person name="Nowell W R."/>
        </authorList>
    </citation>
    <scope>NUCLEOTIDE SEQUENCE</scope>
</reference>
<dbReference type="AlphaFoldDB" id="A0A814G0N0"/>
<feature type="compositionally biased region" description="Low complexity" evidence="1">
    <location>
        <begin position="36"/>
        <end position="47"/>
    </location>
</feature>
<dbReference type="EMBL" id="CAJNOJ010000058">
    <property type="protein sequence ID" value="CAF0988375.1"/>
    <property type="molecule type" value="Genomic_DNA"/>
</dbReference>
<proteinExistence type="predicted"/>
<sequence length="430" mass="48792">MSYDQSISNRNQTSAGIVYLPSTYQPETFPMRNEYHQPSLSSHPSLSFKNNRVAPPPPYSQDYNAYGQANNFYGTPGSTTPTRPLIQTTRMHPQRQSTLPSDNRDADGMPTSWWSHRLCFGLTRLSGAILFGTMIVLAAVSIAGLITTVVLYVNDTTSDPQWKILGMVVCAVMLITVITTFLIFIYCYKNGHIHLYDNQSDPVSSEKFQGSNSRLGYNDQKPRNDATIPSYHHPPGNSFPRSDNYNNQPYNRYGTNRNPPSASPYENVVPVEDKLTNTENTISPLRHRDYKRGVWPAPNAYGGISHRSKEPPRMTHRVTQALPNDIDQSMSQRRNLPVKLNPSSMNRQAFGGRAAALQPNYEVIEEIYETSRKQRPDDYVEYIEPPKQRREQPGVHLSKPRYGDVVVRHVKVFDEANGDENGFNTDHFYN</sequence>
<feature type="transmembrane region" description="Helical" evidence="2">
    <location>
        <begin position="164"/>
        <end position="188"/>
    </location>
</feature>
<keyword evidence="2" id="KW-0812">Transmembrane</keyword>
<feature type="compositionally biased region" description="Polar residues" evidence="1">
    <location>
        <begin position="61"/>
        <end position="101"/>
    </location>
</feature>
<evidence type="ECO:0000313" key="5">
    <source>
        <dbReference type="Proteomes" id="UP000663828"/>
    </source>
</evidence>
<dbReference type="EMBL" id="CAJNOR010000773">
    <property type="protein sequence ID" value="CAF1003967.1"/>
    <property type="molecule type" value="Genomic_DNA"/>
</dbReference>
<evidence type="ECO:0000313" key="6">
    <source>
        <dbReference type="Proteomes" id="UP000663852"/>
    </source>
</evidence>
<keyword evidence="2" id="KW-1133">Transmembrane helix</keyword>
<keyword evidence="5" id="KW-1185">Reference proteome</keyword>